<dbReference type="InterPro" id="IPR002843">
    <property type="entry name" value="ATPase_V0-cplx_csu/dsu"/>
</dbReference>
<keyword evidence="1" id="KW-0813">Transport</keyword>
<dbReference type="GO" id="GO:0016787">
    <property type="term" value="F:hydrolase activity"/>
    <property type="evidence" value="ECO:0007669"/>
    <property type="project" value="UniProtKB-KW"/>
</dbReference>
<protein>
    <submittedName>
        <fullName evidence="3">Archaeal A1A0-type ATP synthase, subunit C</fullName>
        <ecNumber evidence="3">3.6.3.14</ecNumber>
    </submittedName>
</protein>
<dbReference type="SUPFAM" id="SSF103486">
    <property type="entry name" value="V-type ATP synthase subunit C"/>
    <property type="match status" value="1"/>
</dbReference>
<dbReference type="AlphaFoldDB" id="A0A060HTY0"/>
<dbReference type="Pfam" id="PF01992">
    <property type="entry name" value="vATP-synt_AC39"/>
    <property type="match status" value="1"/>
</dbReference>
<organism evidence="3 4">
    <name type="scientific">Nitrososphaera viennensis EN76</name>
    <dbReference type="NCBI Taxonomy" id="926571"/>
    <lineage>
        <taxon>Archaea</taxon>
        <taxon>Nitrososphaerota</taxon>
        <taxon>Nitrososphaeria</taxon>
        <taxon>Nitrososphaerales</taxon>
        <taxon>Nitrososphaeraceae</taxon>
        <taxon>Nitrososphaera</taxon>
    </lineage>
</organism>
<dbReference type="RefSeq" id="WP_075055292.1">
    <property type="nucleotide sequence ID" value="NZ_CP007536.1"/>
</dbReference>
<dbReference type="InterPro" id="IPR050873">
    <property type="entry name" value="V-ATPase_V0D/AC39_subunit"/>
</dbReference>
<evidence type="ECO:0000256" key="2">
    <source>
        <dbReference type="ARBA" id="ARBA00023065"/>
    </source>
</evidence>
<sequence>MANKVSIPSKIFGTVLAHSMRGKMLSRTELQTLAESRDVEELVTRMKNTIYLDALAKLTKPYTAEKVEGALREHLVNTHAKMVTLSGGAGVLNAYFVKYITWNLKIILKGKALGRTYEELLPKINLRAEELVGRRDLVVKALVAKDFDEAVASLQGSEFGEDARKAAAVYKEKGDVRAFDTYLDHAFYKSLDKSMFSESPLQDVQKLVTVDIDAYNVLAVLRAKYWGLSAQETSDLIATTTTKISRDTLQKMINVEKIQEAIGELSNTAYRDLIPKSAENDIDAIMQLEEGFERASVRRIMASYRTVFTLGNMLATLKLMMLEIRNLAAIAAGVEQKIPVDKIMASMAKTTVQ</sequence>
<dbReference type="HOGENOM" id="CLU_784368_0_0_2"/>
<dbReference type="EMBL" id="CP007536">
    <property type="protein sequence ID" value="AIC16557.1"/>
    <property type="molecule type" value="Genomic_DNA"/>
</dbReference>
<dbReference type="STRING" id="926571.NVIE_022990"/>
<gene>
    <name evidence="3" type="primary">atpC</name>
    <name evidence="3" type="ORF">NVIE_022990</name>
</gene>
<keyword evidence="2" id="KW-0406">Ion transport</keyword>
<dbReference type="Gene3D" id="1.10.132.50">
    <property type="entry name" value="ATP synthase (C/AC39) subunit, domain 3"/>
    <property type="match status" value="3"/>
</dbReference>
<dbReference type="PANTHER" id="PTHR38682:SF1">
    <property type="entry name" value="V-TYPE ATP SYNTHASE SUBUNIT C"/>
    <property type="match status" value="1"/>
</dbReference>
<dbReference type="KEGG" id="nvn:NVIE_022990"/>
<evidence type="ECO:0000313" key="3">
    <source>
        <dbReference type="EMBL" id="AIC16557.1"/>
    </source>
</evidence>
<keyword evidence="4" id="KW-1185">Reference proteome</keyword>
<dbReference type="PANTHER" id="PTHR38682">
    <property type="entry name" value="V-TYPE ATP SYNTHASE SUBUNIT C"/>
    <property type="match status" value="1"/>
</dbReference>
<evidence type="ECO:0000256" key="1">
    <source>
        <dbReference type="ARBA" id="ARBA00022448"/>
    </source>
</evidence>
<dbReference type="GeneID" id="74947538"/>
<dbReference type="OrthoDB" id="4272at2157"/>
<reference evidence="3 4" key="1">
    <citation type="journal article" date="2014" name="Int. J. Syst. Evol. Microbiol.">
        <title>Nitrososphaera viennensis gen. nov., sp. nov., an aerobic and mesophilic, ammonia-oxidizing archaeon from soil and a member of the archaeal phylum Thaumarchaeota.</title>
        <authorList>
            <person name="Stieglmeier M."/>
            <person name="Klingl A."/>
            <person name="Alves R.J."/>
            <person name="Rittmann S.K."/>
            <person name="Melcher M."/>
            <person name="Leisch N."/>
            <person name="Schleper C."/>
        </authorList>
    </citation>
    <scope>NUCLEOTIDE SEQUENCE [LARGE SCALE GENOMIC DNA]</scope>
    <source>
        <strain evidence="3">EN76</strain>
    </source>
</reference>
<dbReference type="InterPro" id="IPR036079">
    <property type="entry name" value="ATPase_csu/dsu_sf"/>
</dbReference>
<proteinExistence type="predicted"/>
<dbReference type="GO" id="GO:0046961">
    <property type="term" value="F:proton-transporting ATPase activity, rotational mechanism"/>
    <property type="evidence" value="ECO:0007669"/>
    <property type="project" value="InterPro"/>
</dbReference>
<dbReference type="InterPro" id="IPR044911">
    <property type="entry name" value="V-type_ATPase_csu/dsu_dom_3"/>
</dbReference>
<accession>A0A060HTY0</accession>
<dbReference type="EC" id="3.6.3.14" evidence="3"/>
<keyword evidence="3" id="KW-0378">Hydrolase</keyword>
<evidence type="ECO:0000313" key="4">
    <source>
        <dbReference type="Proteomes" id="UP000027093"/>
    </source>
</evidence>
<name>A0A060HTY0_9ARCH</name>
<dbReference type="Proteomes" id="UP000027093">
    <property type="component" value="Chromosome"/>
</dbReference>